<feature type="compositionally biased region" description="Basic and acidic residues" evidence="2">
    <location>
        <begin position="202"/>
        <end position="227"/>
    </location>
</feature>
<dbReference type="Proteomes" id="UP000005697">
    <property type="component" value="Unassembled WGS sequence"/>
</dbReference>
<dbReference type="OrthoDB" id="1525165at2"/>
<feature type="repeat" description="TPR" evidence="1">
    <location>
        <begin position="94"/>
        <end position="127"/>
    </location>
</feature>
<feature type="compositionally biased region" description="Basic and acidic residues" evidence="2">
    <location>
        <begin position="156"/>
        <end position="166"/>
    </location>
</feature>
<accession>F0F5D9</accession>
<keyword evidence="3" id="KW-0732">Signal</keyword>
<feature type="chain" id="PRO_5003247733" evidence="3">
    <location>
        <begin position="24"/>
        <end position="227"/>
    </location>
</feature>
<feature type="compositionally biased region" description="Low complexity" evidence="2">
    <location>
        <begin position="167"/>
        <end position="180"/>
    </location>
</feature>
<dbReference type="EMBL" id="AEWX01000013">
    <property type="protein sequence ID" value="EGC20558.1"/>
    <property type="molecule type" value="Genomic_DNA"/>
</dbReference>
<dbReference type="STRING" id="888743.HMPREF9141_0805"/>
<evidence type="ECO:0000256" key="2">
    <source>
        <dbReference type="SAM" id="MobiDB-lite"/>
    </source>
</evidence>
<feature type="compositionally biased region" description="Basic and acidic residues" evidence="2">
    <location>
        <begin position="181"/>
        <end position="193"/>
    </location>
</feature>
<dbReference type="InterPro" id="IPR019734">
    <property type="entry name" value="TPR_rpt"/>
</dbReference>
<dbReference type="RefSeq" id="WP_007368338.1">
    <property type="nucleotide sequence ID" value="NZ_GL872283.1"/>
</dbReference>
<proteinExistence type="predicted"/>
<organism evidence="4 5">
    <name type="scientific">Prevotella multiformis DSM 16608</name>
    <dbReference type="NCBI Taxonomy" id="888743"/>
    <lineage>
        <taxon>Bacteria</taxon>
        <taxon>Pseudomonadati</taxon>
        <taxon>Bacteroidota</taxon>
        <taxon>Bacteroidia</taxon>
        <taxon>Bacteroidales</taxon>
        <taxon>Prevotellaceae</taxon>
        <taxon>Prevotella</taxon>
    </lineage>
</organism>
<evidence type="ECO:0000256" key="3">
    <source>
        <dbReference type="SAM" id="SignalP"/>
    </source>
</evidence>
<dbReference type="AlphaFoldDB" id="F0F5D9"/>
<protein>
    <submittedName>
        <fullName evidence="4">Tetratricopeptide repeat protein</fullName>
    </submittedName>
</protein>
<evidence type="ECO:0000256" key="1">
    <source>
        <dbReference type="PROSITE-ProRule" id="PRU00339"/>
    </source>
</evidence>
<sequence length="227" mass="26520">MARRLYFIIYLLMVLVSAKGQTASQLTREGNRLFSSKRYAQAEVLYRKAVDKDPGNAIAGYNLGRSLQAQKKNDEARKQYEKAARLEKDPVRQASSYNNLGTVFQGEKEYAKAIEAYKNALRRNPHHRNARYNLELCQRQQRRQQKQKQSSGGGKNKSDKKKDKQQNKNQKQQNKNQKNNRQQDDQSMSKDNAEQLLNAARQQEKETQERLSKAMRQPSDRKLEKNW</sequence>
<dbReference type="Pfam" id="PF13424">
    <property type="entry name" value="TPR_12"/>
    <property type="match status" value="1"/>
</dbReference>
<dbReference type="PANTHER" id="PTHR44809">
    <property type="match status" value="1"/>
</dbReference>
<evidence type="ECO:0000313" key="4">
    <source>
        <dbReference type="EMBL" id="EGC20558.1"/>
    </source>
</evidence>
<dbReference type="eggNOG" id="COG0457">
    <property type="taxonomic scope" value="Bacteria"/>
</dbReference>
<dbReference type="SUPFAM" id="SSF48452">
    <property type="entry name" value="TPR-like"/>
    <property type="match status" value="1"/>
</dbReference>
<reference evidence="4 5" key="1">
    <citation type="submission" date="2011-01" db="EMBL/GenBank/DDBJ databases">
        <authorList>
            <person name="Muzny D."/>
            <person name="Qin X."/>
            <person name="Deng J."/>
            <person name="Jiang H."/>
            <person name="Liu Y."/>
            <person name="Qu J."/>
            <person name="Song X.-Z."/>
            <person name="Zhang L."/>
            <person name="Thornton R."/>
            <person name="Coyle M."/>
            <person name="Francisco L."/>
            <person name="Jackson L."/>
            <person name="Javaid M."/>
            <person name="Korchina V."/>
            <person name="Kovar C."/>
            <person name="Mata R."/>
            <person name="Mathew T."/>
            <person name="Ngo R."/>
            <person name="Nguyen L."/>
            <person name="Nguyen N."/>
            <person name="Okwuonu G."/>
            <person name="Ongeri F."/>
            <person name="Pham C."/>
            <person name="Simmons D."/>
            <person name="Wilczek-Boney K."/>
            <person name="Hale W."/>
            <person name="Jakkamsetti A."/>
            <person name="Pham P."/>
            <person name="Ruth R."/>
            <person name="San Lucas F."/>
            <person name="Warren J."/>
            <person name="Zhang J."/>
            <person name="Zhao Z."/>
            <person name="Zhou C."/>
            <person name="Zhu D."/>
            <person name="Lee S."/>
            <person name="Bess C."/>
            <person name="Blankenburg K."/>
            <person name="Forbes L."/>
            <person name="Fu Q."/>
            <person name="Gubbala S."/>
            <person name="Hirani K."/>
            <person name="Jayaseelan J.C."/>
            <person name="Lara F."/>
            <person name="Munidasa M."/>
            <person name="Palculict T."/>
            <person name="Patil S."/>
            <person name="Pu L.-L."/>
            <person name="Saada N."/>
            <person name="Tang L."/>
            <person name="Weissenberger G."/>
            <person name="Zhu Y."/>
            <person name="Hemphill L."/>
            <person name="Shang Y."/>
            <person name="Youmans B."/>
            <person name="Ayvaz T."/>
            <person name="Ross M."/>
            <person name="Santibanez J."/>
            <person name="Aqrawi P."/>
            <person name="Gross S."/>
            <person name="Joshi V."/>
            <person name="Fowler G."/>
            <person name="Nazareth L."/>
            <person name="Reid J."/>
            <person name="Worley K."/>
            <person name="Petrosino J."/>
            <person name="Highlander S."/>
            <person name="Gibbs R."/>
        </authorList>
    </citation>
    <scope>NUCLEOTIDE SEQUENCE [LARGE SCALE GENOMIC DNA]</scope>
    <source>
        <strain evidence="4 5">DSM 16608</strain>
    </source>
</reference>
<dbReference type="PROSITE" id="PS50293">
    <property type="entry name" value="TPR_REGION"/>
    <property type="match status" value="1"/>
</dbReference>
<feature type="repeat" description="TPR" evidence="1">
    <location>
        <begin position="57"/>
        <end position="90"/>
    </location>
</feature>
<keyword evidence="1" id="KW-0802">TPR repeat</keyword>
<keyword evidence="5" id="KW-1185">Reference proteome</keyword>
<dbReference type="PROSITE" id="PS50005">
    <property type="entry name" value="TPR"/>
    <property type="match status" value="3"/>
</dbReference>
<dbReference type="HOGENOM" id="CLU_072309_0_1_10"/>
<dbReference type="Gene3D" id="1.25.40.10">
    <property type="entry name" value="Tetratricopeptide repeat domain"/>
    <property type="match status" value="2"/>
</dbReference>
<comment type="caution">
    <text evidence="4">The sequence shown here is derived from an EMBL/GenBank/DDBJ whole genome shotgun (WGS) entry which is preliminary data.</text>
</comment>
<dbReference type="PANTHER" id="PTHR44809:SF1">
    <property type="entry name" value="PROTEIN O-MANNOSYL-TRANSFERASE TMTC1"/>
    <property type="match status" value="1"/>
</dbReference>
<name>F0F5D9_9BACT</name>
<evidence type="ECO:0000313" key="5">
    <source>
        <dbReference type="Proteomes" id="UP000005697"/>
    </source>
</evidence>
<feature type="repeat" description="TPR" evidence="1">
    <location>
        <begin position="23"/>
        <end position="56"/>
    </location>
</feature>
<dbReference type="SMART" id="SM00028">
    <property type="entry name" value="TPR"/>
    <property type="match status" value="3"/>
</dbReference>
<feature type="signal peptide" evidence="3">
    <location>
        <begin position="1"/>
        <end position="23"/>
    </location>
</feature>
<dbReference type="InterPro" id="IPR052943">
    <property type="entry name" value="TMTC_O-mannosyl-trnsfr"/>
</dbReference>
<feature type="region of interest" description="Disordered" evidence="2">
    <location>
        <begin position="139"/>
        <end position="227"/>
    </location>
</feature>
<gene>
    <name evidence="4" type="primary">batC</name>
    <name evidence="4" type="ORF">HMPREF9141_0805</name>
</gene>
<dbReference type="InterPro" id="IPR011990">
    <property type="entry name" value="TPR-like_helical_dom_sf"/>
</dbReference>